<evidence type="ECO:0000313" key="3">
    <source>
        <dbReference type="Proteomes" id="UP000540423"/>
    </source>
</evidence>
<reference evidence="2 3" key="1">
    <citation type="submission" date="2020-08" db="EMBL/GenBank/DDBJ databases">
        <title>Genomic Encyclopedia of Type Strains, Phase IV (KMG-IV): sequencing the most valuable type-strain genomes for metagenomic binning, comparative biology and taxonomic classification.</title>
        <authorList>
            <person name="Goeker M."/>
        </authorList>
    </citation>
    <scope>NUCLEOTIDE SEQUENCE [LARGE SCALE GENOMIC DNA]</scope>
    <source>
        <strain evidence="2 3">DSM 40141</strain>
    </source>
</reference>
<feature type="region of interest" description="Disordered" evidence="1">
    <location>
        <begin position="64"/>
        <end position="117"/>
    </location>
</feature>
<name>A0A7X0LUA0_9ACTN</name>
<organism evidence="2 3">
    <name type="scientific">Streptomyces candidus</name>
    <dbReference type="NCBI Taxonomy" id="67283"/>
    <lineage>
        <taxon>Bacteria</taxon>
        <taxon>Bacillati</taxon>
        <taxon>Actinomycetota</taxon>
        <taxon>Actinomycetes</taxon>
        <taxon>Kitasatosporales</taxon>
        <taxon>Streptomycetaceae</taxon>
        <taxon>Streptomyces</taxon>
    </lineage>
</organism>
<gene>
    <name evidence="2" type="ORF">HNQ79_006388</name>
</gene>
<comment type="caution">
    <text evidence="2">The sequence shown here is derived from an EMBL/GenBank/DDBJ whole genome shotgun (WGS) entry which is preliminary data.</text>
</comment>
<evidence type="ECO:0000313" key="2">
    <source>
        <dbReference type="EMBL" id="MBB6439876.1"/>
    </source>
</evidence>
<keyword evidence="3" id="KW-1185">Reference proteome</keyword>
<dbReference type="Proteomes" id="UP000540423">
    <property type="component" value="Unassembled WGS sequence"/>
</dbReference>
<feature type="compositionally biased region" description="Polar residues" evidence="1">
    <location>
        <begin position="106"/>
        <end position="117"/>
    </location>
</feature>
<dbReference type="EMBL" id="JACHEM010000030">
    <property type="protein sequence ID" value="MBB6439876.1"/>
    <property type="molecule type" value="Genomic_DNA"/>
</dbReference>
<dbReference type="AlphaFoldDB" id="A0A7X0LUA0"/>
<protein>
    <submittedName>
        <fullName evidence="2">Uncharacterized protein</fullName>
    </submittedName>
</protein>
<sequence>MPLTAGDPAVRADGRCLTCFGDQDLGAGVAAVGGHRTQVPVPERGTDVTLAAFVGHRDPVHGVGQGRCLGALGRQRRRRGEKGSQGQAERGKAASKVPDHPGTITARPQTHPITRSYSGTWANRFTGETMLPSDPQQCPVLETGPPCQSAAATQTASLQHPLSVCAGHDGRSASPPRPPCAACPMTASPFQLRCAFAHGTCHRHPHATGHSRVTGLGTAGTVRPIMRCVLFPRD</sequence>
<evidence type="ECO:0000256" key="1">
    <source>
        <dbReference type="SAM" id="MobiDB-lite"/>
    </source>
</evidence>
<accession>A0A7X0LUA0</accession>
<proteinExistence type="predicted"/>